<dbReference type="PIRSF" id="PIRSF500139">
    <property type="entry name" value="AE"/>
    <property type="match status" value="1"/>
</dbReference>
<dbReference type="OrthoDB" id="192611at2759"/>
<feature type="active site" evidence="8">
    <location>
        <position position="141"/>
    </location>
</feature>
<name>A0A7M5V7G9_9CNID</name>
<feature type="active site" description="Nucleophile" evidence="8">
    <location>
        <position position="182"/>
    </location>
</feature>
<dbReference type="CDD" id="cd21115">
    <property type="entry name" value="legumain_C"/>
    <property type="match status" value="1"/>
</dbReference>
<evidence type="ECO:0000256" key="2">
    <source>
        <dbReference type="ARBA" id="ARBA00009941"/>
    </source>
</evidence>
<dbReference type="PRINTS" id="PR00776">
    <property type="entry name" value="HEMOGLOBNASE"/>
</dbReference>
<proteinExistence type="inferred from homology"/>
<dbReference type="InterPro" id="IPR048501">
    <property type="entry name" value="Legum_prodom"/>
</dbReference>
<evidence type="ECO:0000313" key="11">
    <source>
        <dbReference type="EnsemblMetazoa" id="CLYHEMP010928.1"/>
    </source>
</evidence>
<keyword evidence="5 9" id="KW-0732">Signal</keyword>
<dbReference type="PIRSF" id="PIRSF019663">
    <property type="entry name" value="Legumain"/>
    <property type="match status" value="1"/>
</dbReference>
<dbReference type="Proteomes" id="UP000594262">
    <property type="component" value="Unplaced"/>
</dbReference>
<dbReference type="GO" id="GO:0005773">
    <property type="term" value="C:vacuole"/>
    <property type="evidence" value="ECO:0007669"/>
    <property type="project" value="GOC"/>
</dbReference>
<evidence type="ECO:0000256" key="5">
    <source>
        <dbReference type="ARBA" id="ARBA00022729"/>
    </source>
</evidence>
<dbReference type="AlphaFoldDB" id="A0A7M5V7G9"/>
<dbReference type="GO" id="GO:0004197">
    <property type="term" value="F:cysteine-type endopeptidase activity"/>
    <property type="evidence" value="ECO:0007669"/>
    <property type="project" value="UniProtKB-EC"/>
</dbReference>
<dbReference type="Gene3D" id="3.40.50.1460">
    <property type="match status" value="1"/>
</dbReference>
<sequence length="433" mass="49730">MKAAQIIFASIALFYLRNVESKHWALVIAGSNGWYNYRHQADACHAYQILNKHGIPEENIVVMMYDDIANNRENPTRGKIINMPNGPDVYEGVPKDYTKEEVTPENFLNILQGNKDKVKGGSGKVIDSGPDDHIFVFFTDHGAPGLIAFPDSELHARQLQEALVSMNQKQRYKQMVLYIEACESGSMFNRHRLPTNINVFATTAANGVESSYACYYDKKRQTYLGDVYSVKWMENSDKANFLQETLESQFDVVKKETNTSHVMQFGDMNISKEPIGDFQGNSEIAFDNTTKHYTPVPIVDAIPSPDVPLNIMYNKLREVRTSQERDQVLTMINDEHKMRKIIKSTVRDVVERLVSNEHKQHRIINTPATPTNMRCYENAVTKFRTNCFNFNKYEHALRHVYVLSNLCDEGLHMIEVERAIEKSCFALHQQYTH</sequence>
<evidence type="ECO:0000256" key="9">
    <source>
        <dbReference type="SAM" id="SignalP"/>
    </source>
</evidence>
<keyword evidence="12" id="KW-1185">Reference proteome</keyword>
<dbReference type="FunFam" id="1.10.132.130:FF:000001">
    <property type="entry name" value="Vacuolar-processing enzyme beta-isozyme"/>
    <property type="match status" value="1"/>
</dbReference>
<dbReference type="Pfam" id="PF20985">
    <property type="entry name" value="Legum_prodom"/>
    <property type="match status" value="1"/>
</dbReference>
<keyword evidence="4" id="KW-0645">Protease</keyword>
<feature type="signal peptide" evidence="9">
    <location>
        <begin position="1"/>
        <end position="21"/>
    </location>
</feature>
<dbReference type="RefSeq" id="XP_066910722.1">
    <property type="nucleotide sequence ID" value="XM_067054621.1"/>
</dbReference>
<evidence type="ECO:0000313" key="12">
    <source>
        <dbReference type="Proteomes" id="UP000594262"/>
    </source>
</evidence>
<dbReference type="PANTHER" id="PTHR12000">
    <property type="entry name" value="HEMOGLOBINASE FAMILY MEMBER"/>
    <property type="match status" value="1"/>
</dbReference>
<comment type="similarity">
    <text evidence="2">Belongs to the peptidase C13 family.</text>
</comment>
<feature type="chain" id="PRO_5029835836" description="legumain" evidence="9">
    <location>
        <begin position="22"/>
        <end position="433"/>
    </location>
</feature>
<evidence type="ECO:0000256" key="4">
    <source>
        <dbReference type="ARBA" id="ARBA00022670"/>
    </source>
</evidence>
<accession>A0A7M5V7G9</accession>
<dbReference type="EC" id="3.4.22.34" evidence="3"/>
<evidence type="ECO:0000256" key="8">
    <source>
        <dbReference type="PIRSR" id="PIRSR019663-1"/>
    </source>
</evidence>
<evidence type="ECO:0000256" key="1">
    <source>
        <dbReference type="ARBA" id="ARBA00000810"/>
    </source>
</evidence>
<keyword evidence="6" id="KW-0378">Hydrolase</keyword>
<evidence type="ECO:0000256" key="3">
    <source>
        <dbReference type="ARBA" id="ARBA00012628"/>
    </source>
</evidence>
<dbReference type="FunFam" id="3.40.50.1460:FF:000006">
    <property type="entry name" value="Legumain"/>
    <property type="match status" value="1"/>
</dbReference>
<protein>
    <recommendedName>
        <fullName evidence="3">legumain</fullName>
        <ecNumber evidence="3">3.4.22.34</ecNumber>
    </recommendedName>
</protein>
<dbReference type="InterPro" id="IPR046427">
    <property type="entry name" value="Legumain_prodom_sf"/>
</dbReference>
<reference evidence="11" key="1">
    <citation type="submission" date="2021-01" db="UniProtKB">
        <authorList>
            <consortium name="EnsemblMetazoa"/>
        </authorList>
    </citation>
    <scope>IDENTIFICATION</scope>
</reference>
<evidence type="ECO:0000256" key="6">
    <source>
        <dbReference type="ARBA" id="ARBA00022801"/>
    </source>
</evidence>
<keyword evidence="7" id="KW-0788">Thiol protease</keyword>
<dbReference type="InterPro" id="IPR043577">
    <property type="entry name" value="AE"/>
</dbReference>
<feature type="domain" description="Legumain prodomain" evidence="10">
    <location>
        <begin position="332"/>
        <end position="424"/>
    </location>
</feature>
<comment type="catalytic activity">
    <reaction evidence="1">
        <text>Hydrolysis of proteins and small molecule substrates at -Asn-|-Xaa- bonds.</text>
        <dbReference type="EC" id="3.4.22.34"/>
    </reaction>
</comment>
<dbReference type="Gene3D" id="1.10.132.130">
    <property type="match status" value="1"/>
</dbReference>
<evidence type="ECO:0000256" key="7">
    <source>
        <dbReference type="ARBA" id="ARBA00022807"/>
    </source>
</evidence>
<evidence type="ECO:0000259" key="10">
    <source>
        <dbReference type="Pfam" id="PF20985"/>
    </source>
</evidence>
<dbReference type="Pfam" id="PF01650">
    <property type="entry name" value="Peptidase_C13"/>
    <property type="match status" value="1"/>
</dbReference>
<dbReference type="PANTHER" id="PTHR12000:SF42">
    <property type="entry name" value="LEGUMAIN"/>
    <property type="match status" value="1"/>
</dbReference>
<dbReference type="InterPro" id="IPR001096">
    <property type="entry name" value="Peptidase_C13"/>
</dbReference>
<dbReference type="GeneID" id="136798030"/>
<dbReference type="EnsemblMetazoa" id="CLYHEMT010928.1">
    <property type="protein sequence ID" value="CLYHEMP010928.1"/>
    <property type="gene ID" value="CLYHEMG010928"/>
</dbReference>
<organism evidence="11 12">
    <name type="scientific">Clytia hemisphaerica</name>
    <dbReference type="NCBI Taxonomy" id="252671"/>
    <lineage>
        <taxon>Eukaryota</taxon>
        <taxon>Metazoa</taxon>
        <taxon>Cnidaria</taxon>
        <taxon>Hydrozoa</taxon>
        <taxon>Hydroidolina</taxon>
        <taxon>Leptothecata</taxon>
        <taxon>Obeliida</taxon>
        <taxon>Clytiidae</taxon>
        <taxon>Clytia</taxon>
    </lineage>
</organism>
<dbReference type="GO" id="GO:0006624">
    <property type="term" value="P:vacuolar protein processing"/>
    <property type="evidence" value="ECO:0007669"/>
    <property type="project" value="TreeGrafter"/>
</dbReference>
<dbReference type="GO" id="GO:0051603">
    <property type="term" value="P:proteolysis involved in protein catabolic process"/>
    <property type="evidence" value="ECO:0007669"/>
    <property type="project" value="InterPro"/>
</dbReference>